<evidence type="ECO:0000256" key="1">
    <source>
        <dbReference type="SAM" id="Phobius"/>
    </source>
</evidence>
<keyword evidence="1" id="KW-1133">Transmembrane helix</keyword>
<dbReference type="InterPro" id="IPR043128">
    <property type="entry name" value="Rev_trsase/Diguanyl_cyclase"/>
</dbReference>
<feature type="transmembrane region" description="Helical" evidence="1">
    <location>
        <begin position="123"/>
        <end position="145"/>
    </location>
</feature>
<dbReference type="GO" id="GO:0052621">
    <property type="term" value="F:diguanylate cyclase activity"/>
    <property type="evidence" value="ECO:0007669"/>
    <property type="project" value="UniProtKB-EC"/>
</dbReference>
<evidence type="ECO:0000313" key="4">
    <source>
        <dbReference type="Proteomes" id="UP001523565"/>
    </source>
</evidence>
<dbReference type="SUPFAM" id="SSF55073">
    <property type="entry name" value="Nucleotide cyclase"/>
    <property type="match status" value="1"/>
</dbReference>
<comment type="caution">
    <text evidence="3">The sequence shown here is derived from an EMBL/GenBank/DDBJ whole genome shotgun (WGS) entry which is preliminary data.</text>
</comment>
<feature type="transmembrane region" description="Helical" evidence="1">
    <location>
        <begin position="187"/>
        <end position="206"/>
    </location>
</feature>
<dbReference type="Proteomes" id="UP001523565">
    <property type="component" value="Unassembled WGS sequence"/>
</dbReference>
<keyword evidence="1" id="KW-0812">Transmembrane</keyword>
<proteinExistence type="predicted"/>
<dbReference type="EC" id="2.7.7.65" evidence="3"/>
<dbReference type="InterPro" id="IPR029787">
    <property type="entry name" value="Nucleotide_cyclase"/>
</dbReference>
<reference evidence="3 4" key="1">
    <citation type="journal article" date="2022" name="Genome Biol. Evol.">
        <title>Host diet, physiology and behaviors set the stage for Lachnospiraceae cladogenesis.</title>
        <authorList>
            <person name="Vera-Ponce De Leon A."/>
            <person name="Schneider M."/>
            <person name="Jahnes B.C."/>
            <person name="Sadowski V."/>
            <person name="Camuy-Velez L.A."/>
            <person name="Duan J."/>
            <person name="Sabree Z.L."/>
        </authorList>
    </citation>
    <scope>NUCLEOTIDE SEQUENCE [LARGE SCALE GENOMIC DNA]</scope>
    <source>
        <strain evidence="3 4">PAL227</strain>
    </source>
</reference>
<dbReference type="PANTHER" id="PTHR44757">
    <property type="entry name" value="DIGUANYLATE CYCLASE DGCP"/>
    <property type="match status" value="1"/>
</dbReference>
<dbReference type="EMBL" id="JAMZFV010000015">
    <property type="protein sequence ID" value="MCP1110640.1"/>
    <property type="molecule type" value="Genomic_DNA"/>
</dbReference>
<dbReference type="Pfam" id="PF00990">
    <property type="entry name" value="GGDEF"/>
    <property type="match status" value="1"/>
</dbReference>
<keyword evidence="1" id="KW-0472">Membrane</keyword>
<dbReference type="InterPro" id="IPR000160">
    <property type="entry name" value="GGDEF_dom"/>
</dbReference>
<keyword evidence="4" id="KW-1185">Reference proteome</keyword>
<dbReference type="InterPro" id="IPR031621">
    <property type="entry name" value="HisKA_7TM"/>
</dbReference>
<feature type="transmembrane region" description="Helical" evidence="1">
    <location>
        <begin position="81"/>
        <end position="103"/>
    </location>
</feature>
<feature type="transmembrane region" description="Helical" evidence="1">
    <location>
        <begin position="157"/>
        <end position="181"/>
    </location>
</feature>
<dbReference type="Pfam" id="PF16927">
    <property type="entry name" value="HisKA_7TM"/>
    <property type="match status" value="1"/>
</dbReference>
<dbReference type="PROSITE" id="PS50887">
    <property type="entry name" value="GGDEF"/>
    <property type="match status" value="1"/>
</dbReference>
<protein>
    <submittedName>
        <fullName evidence="3">Diguanylate cyclase</fullName>
        <ecNumber evidence="3">2.7.7.65</ecNumber>
    </submittedName>
</protein>
<feature type="domain" description="GGDEF" evidence="2">
    <location>
        <begin position="360"/>
        <end position="483"/>
    </location>
</feature>
<dbReference type="PANTHER" id="PTHR44757:SF2">
    <property type="entry name" value="BIOFILM ARCHITECTURE MAINTENANCE PROTEIN MBAA"/>
    <property type="match status" value="1"/>
</dbReference>
<dbReference type="InterPro" id="IPR052155">
    <property type="entry name" value="Biofilm_reg_signaling"/>
</dbReference>
<dbReference type="Gene3D" id="3.30.70.270">
    <property type="match status" value="1"/>
</dbReference>
<feature type="transmembrane region" description="Helical" evidence="1">
    <location>
        <begin position="16"/>
        <end position="37"/>
    </location>
</feature>
<keyword evidence="3" id="KW-0548">Nucleotidyltransferase</keyword>
<name>A0ABT1EIW0_9FIRM</name>
<dbReference type="CDD" id="cd01949">
    <property type="entry name" value="GGDEF"/>
    <property type="match status" value="1"/>
</dbReference>
<organism evidence="3 4">
    <name type="scientific">Ohessyouella blattaphilus</name>
    <dbReference type="NCBI Taxonomy" id="2949333"/>
    <lineage>
        <taxon>Bacteria</taxon>
        <taxon>Bacillati</taxon>
        <taxon>Bacillota</taxon>
        <taxon>Clostridia</taxon>
        <taxon>Lachnospirales</taxon>
        <taxon>Lachnospiraceae</taxon>
        <taxon>Ohessyouella</taxon>
    </lineage>
</organism>
<evidence type="ECO:0000259" key="2">
    <source>
        <dbReference type="PROSITE" id="PS50887"/>
    </source>
</evidence>
<keyword evidence="3" id="KW-0808">Transferase</keyword>
<dbReference type="SMART" id="SM00267">
    <property type="entry name" value="GGDEF"/>
    <property type="match status" value="1"/>
</dbReference>
<gene>
    <name evidence="3" type="ORF">NK118_10290</name>
</gene>
<sequence>MVTYTGGNRKRPVAKAFLFMAVMSVCWVACEILYHLTQNATVARLLYDYKIPFVTLAATSTVPFVFYFYGLNRRLNRMTYVLLYLIPAVTTLFALTSPLHTLLRQKLVVNISPVLHTDYNVRGIWFWVHTLQVYLTLLCVVFFVIRQHYKTPRSKRAASNFLLFGITSTMALSIVSVSNIIKTPFDITLIGICVALVFFYIGTAISEKAGFLSLARDEVFNNMHEMVFVLHADDTIAEMNKSAKHWMEKMRIITQGGFDEILESLKGAGAEIYPAPEEGTGMDIHFSTPQGDNVIINYKENVITDDDGVKGKFYLCSDVTKSRAIFHQLAEHAELDPLTGLQNRRGFEMATHALDTPSNLPLTVIFGDLNGLKATNDTYGHKQGDQLIITAAALLRNACPPSGRLFRIGGDEFVMLIPNFTEELAEQRLCEINNLFATTRNLPIQPSIALGYAAKNHPEESLLAVIEEADGRMYKNKQEAKGA</sequence>
<dbReference type="NCBIfam" id="TIGR00254">
    <property type="entry name" value="GGDEF"/>
    <property type="match status" value="1"/>
</dbReference>
<evidence type="ECO:0000313" key="3">
    <source>
        <dbReference type="EMBL" id="MCP1110640.1"/>
    </source>
</evidence>
<feature type="transmembrane region" description="Helical" evidence="1">
    <location>
        <begin position="49"/>
        <end position="69"/>
    </location>
</feature>
<accession>A0ABT1EIW0</accession>